<sequence length="55" mass="6385">MDRYGYDTGYYTSSEGTTFEYRAIPSSSLEKPFEVYEIIKPLEDISQSKALSWFS</sequence>
<keyword evidence="4" id="KW-1185">Reference proteome</keyword>
<dbReference type="EMBL" id="QGLR01000011">
    <property type="protein sequence ID" value="PXZ06926.1"/>
    <property type="molecule type" value="Genomic_DNA"/>
</dbReference>
<reference evidence="2 4" key="1">
    <citation type="submission" date="2018-05" db="EMBL/GenBank/DDBJ databases">
        <title>Reference genomes for bee gut microbiota database.</title>
        <authorList>
            <person name="Ellegaard K.M."/>
        </authorList>
    </citation>
    <scope>NUCLEOTIDE SEQUENCE [LARGE SCALE GENOMIC DNA]</scope>
    <source>
        <strain evidence="2 4">ESL0182</strain>
    </source>
</reference>
<name>A0A2V4E7P1_9GAMM</name>
<evidence type="ECO:0000313" key="3">
    <source>
        <dbReference type="EMBL" id="PXZ06928.1"/>
    </source>
</evidence>
<gene>
    <name evidence="2" type="ORF">DKK70_09440</name>
    <name evidence="3" type="ORF">DKK70_09465</name>
</gene>
<organism evidence="2 4">
    <name type="scientific">Gilliamella apicola</name>
    <dbReference type="NCBI Taxonomy" id="1196095"/>
    <lineage>
        <taxon>Bacteria</taxon>
        <taxon>Pseudomonadati</taxon>
        <taxon>Pseudomonadota</taxon>
        <taxon>Gammaproteobacteria</taxon>
        <taxon>Orbales</taxon>
        <taxon>Orbaceae</taxon>
        <taxon>Gilliamella</taxon>
    </lineage>
</organism>
<dbReference type="InterPro" id="IPR025331">
    <property type="entry name" value="TNT"/>
</dbReference>
<evidence type="ECO:0000313" key="4">
    <source>
        <dbReference type="Proteomes" id="UP000247932"/>
    </source>
</evidence>
<dbReference type="GO" id="GO:0050135">
    <property type="term" value="F:NADP+ nucleosidase activity"/>
    <property type="evidence" value="ECO:0007669"/>
    <property type="project" value="InterPro"/>
</dbReference>
<dbReference type="EMBL" id="QGLR01000011">
    <property type="protein sequence ID" value="PXZ06928.1"/>
    <property type="molecule type" value="Genomic_DNA"/>
</dbReference>
<dbReference type="Pfam" id="PF14021">
    <property type="entry name" value="TNT"/>
    <property type="match status" value="1"/>
</dbReference>
<proteinExistence type="predicted"/>
<dbReference type="AlphaFoldDB" id="A0A2V4E7P1"/>
<protein>
    <recommendedName>
        <fullName evidence="1">TNT domain-containing protein</fullName>
    </recommendedName>
</protein>
<comment type="caution">
    <text evidence="2">The sequence shown here is derived from an EMBL/GenBank/DDBJ whole genome shotgun (WGS) entry which is preliminary data.</text>
</comment>
<feature type="domain" description="TNT" evidence="1">
    <location>
        <begin position="1"/>
        <end position="54"/>
    </location>
</feature>
<dbReference type="OrthoDB" id="6636741at2"/>
<dbReference type="RefSeq" id="WP_110433825.1">
    <property type="nucleotide sequence ID" value="NZ_QGLR01000011.1"/>
</dbReference>
<accession>A0A2V4E7P1</accession>
<evidence type="ECO:0000313" key="2">
    <source>
        <dbReference type="EMBL" id="PXZ06926.1"/>
    </source>
</evidence>
<evidence type="ECO:0000259" key="1">
    <source>
        <dbReference type="Pfam" id="PF14021"/>
    </source>
</evidence>
<dbReference type="Proteomes" id="UP000247932">
    <property type="component" value="Unassembled WGS sequence"/>
</dbReference>